<dbReference type="Proteomes" id="UP001141552">
    <property type="component" value="Unassembled WGS sequence"/>
</dbReference>
<feature type="compositionally biased region" description="Polar residues" evidence="3">
    <location>
        <begin position="115"/>
        <end position="149"/>
    </location>
</feature>
<dbReference type="FunFam" id="2.60.200.20:FF:000014">
    <property type="entry name" value="FHA domain-containing protein FHA2"/>
    <property type="match status" value="1"/>
</dbReference>
<dbReference type="InterPro" id="IPR008984">
    <property type="entry name" value="SMAD_FHA_dom_sf"/>
</dbReference>
<dbReference type="Gene3D" id="2.60.200.20">
    <property type="match status" value="1"/>
</dbReference>
<feature type="region of interest" description="Disordered" evidence="3">
    <location>
        <begin position="114"/>
        <end position="149"/>
    </location>
</feature>
<keyword evidence="6" id="KW-1185">Reference proteome</keyword>
<dbReference type="InterPro" id="IPR045178">
    <property type="entry name" value="Fhl1/FHA1"/>
</dbReference>
<dbReference type="Pfam" id="PF00498">
    <property type="entry name" value="FHA"/>
    <property type="match status" value="1"/>
</dbReference>
<dbReference type="PANTHER" id="PTHR21712">
    <property type="entry name" value="PRE-RRNA-PROCESSING PROTEIN FHL1"/>
    <property type="match status" value="1"/>
</dbReference>
<dbReference type="GO" id="GO:0005634">
    <property type="term" value="C:nucleus"/>
    <property type="evidence" value="ECO:0007669"/>
    <property type="project" value="UniProtKB-SubCell"/>
</dbReference>
<reference evidence="5" key="1">
    <citation type="submission" date="2022-02" db="EMBL/GenBank/DDBJ databases">
        <authorList>
            <person name="Henning P.M."/>
            <person name="McCubbin A.G."/>
            <person name="Shore J.S."/>
        </authorList>
    </citation>
    <scope>NUCLEOTIDE SEQUENCE</scope>
    <source>
        <strain evidence="5">F60SS</strain>
        <tissue evidence="5">Leaves</tissue>
    </source>
</reference>
<dbReference type="AlphaFoldDB" id="A0A9Q0JFL1"/>
<evidence type="ECO:0000256" key="1">
    <source>
        <dbReference type="ARBA" id="ARBA00004123"/>
    </source>
</evidence>
<dbReference type="EMBL" id="JAKUCV010002925">
    <property type="protein sequence ID" value="KAJ4840871.1"/>
    <property type="molecule type" value="Genomic_DNA"/>
</dbReference>
<evidence type="ECO:0000313" key="6">
    <source>
        <dbReference type="Proteomes" id="UP001141552"/>
    </source>
</evidence>
<feature type="domain" description="FHA" evidence="4">
    <location>
        <begin position="218"/>
        <end position="275"/>
    </location>
</feature>
<dbReference type="InterPro" id="IPR000253">
    <property type="entry name" value="FHA_dom"/>
</dbReference>
<dbReference type="OrthoDB" id="691130at2759"/>
<evidence type="ECO:0000256" key="3">
    <source>
        <dbReference type="SAM" id="MobiDB-lite"/>
    </source>
</evidence>
<reference evidence="5" key="2">
    <citation type="journal article" date="2023" name="Plants (Basel)">
        <title>Annotation of the Turnera subulata (Passifloraceae) Draft Genome Reveals the S-Locus Evolved after the Divergence of Turneroideae from Passifloroideae in a Stepwise Manner.</title>
        <authorList>
            <person name="Henning P.M."/>
            <person name="Roalson E.H."/>
            <person name="Mir W."/>
            <person name="McCubbin A.G."/>
            <person name="Shore J.S."/>
        </authorList>
    </citation>
    <scope>NUCLEOTIDE SEQUENCE</scope>
    <source>
        <strain evidence="5">F60SS</strain>
    </source>
</reference>
<dbReference type="SUPFAM" id="SSF49879">
    <property type="entry name" value="SMAD/FHA domain"/>
    <property type="match status" value="1"/>
</dbReference>
<dbReference type="PANTHER" id="PTHR21712:SF29">
    <property type="entry name" value="PRE-RRNA-PROCESSING PROTEIN FHL1"/>
    <property type="match status" value="1"/>
</dbReference>
<dbReference type="GO" id="GO:0060962">
    <property type="term" value="P:regulation of ribosomal protein gene transcription by RNA polymerase II"/>
    <property type="evidence" value="ECO:0007669"/>
    <property type="project" value="InterPro"/>
</dbReference>
<organism evidence="5 6">
    <name type="scientific">Turnera subulata</name>
    <dbReference type="NCBI Taxonomy" id="218843"/>
    <lineage>
        <taxon>Eukaryota</taxon>
        <taxon>Viridiplantae</taxon>
        <taxon>Streptophyta</taxon>
        <taxon>Embryophyta</taxon>
        <taxon>Tracheophyta</taxon>
        <taxon>Spermatophyta</taxon>
        <taxon>Magnoliopsida</taxon>
        <taxon>eudicotyledons</taxon>
        <taxon>Gunneridae</taxon>
        <taxon>Pentapetalae</taxon>
        <taxon>rosids</taxon>
        <taxon>fabids</taxon>
        <taxon>Malpighiales</taxon>
        <taxon>Passifloraceae</taxon>
        <taxon>Turnera</taxon>
    </lineage>
</organism>
<keyword evidence="2" id="KW-0539">Nucleus</keyword>
<dbReference type="GO" id="GO:0043565">
    <property type="term" value="F:sequence-specific DNA binding"/>
    <property type="evidence" value="ECO:0007669"/>
    <property type="project" value="TreeGrafter"/>
</dbReference>
<evidence type="ECO:0000256" key="2">
    <source>
        <dbReference type="ARBA" id="ARBA00023242"/>
    </source>
</evidence>
<evidence type="ECO:0000259" key="4">
    <source>
        <dbReference type="PROSITE" id="PS50006"/>
    </source>
</evidence>
<comment type="subcellular location">
    <subcellularLocation>
        <location evidence="1">Nucleus</location>
    </subcellularLocation>
</comment>
<dbReference type="PROSITE" id="PS50006">
    <property type="entry name" value="FHA_DOMAIN"/>
    <property type="match status" value="1"/>
</dbReference>
<evidence type="ECO:0000313" key="5">
    <source>
        <dbReference type="EMBL" id="KAJ4840871.1"/>
    </source>
</evidence>
<proteinExistence type="predicted"/>
<sequence length="290" mass="32368">MFVHGFVVYAFLNSAGMSGLNNAVIQGCLRWIEPYWPATVAVATVVTMLVAIYDDLRAIERGEEKARSAKVWGCRLGYRPLRPLPRHRRHGPRRQPRPRRSLLVYETCKRYLSPENPNSTLAHAPTDPNSGQYTNSHQQTPLSSAMNSPPTEQTRLLFVENNQIDSGPVGLNQTKPNTSQAWIEPSSPVYNPATENPIGPLADERSSSSPYYMQTYSIILGRNSKKSTVEVDLSTLSDGMNISCNHARIFYDFTRRRFALEVLGKNGCLVEGVLHLSGNPPVKLDSQDLL</sequence>
<gene>
    <name evidence="5" type="ORF">Tsubulata_028462</name>
</gene>
<protein>
    <recommendedName>
        <fullName evidence="4">FHA domain-containing protein</fullName>
    </recommendedName>
</protein>
<dbReference type="CDD" id="cd22701">
    <property type="entry name" value="FHA_FKH1-like"/>
    <property type="match status" value="1"/>
</dbReference>
<comment type="caution">
    <text evidence="5">The sequence shown here is derived from an EMBL/GenBank/DDBJ whole genome shotgun (WGS) entry which is preliminary data.</text>
</comment>
<name>A0A9Q0JFL1_9ROSI</name>
<accession>A0A9Q0JFL1</accession>